<keyword evidence="2" id="KW-0680">Restriction system</keyword>
<accession>A0A495CY72</accession>
<gene>
    <name evidence="5" type="ORF">C7435_3381</name>
</gene>
<dbReference type="InterPro" id="IPR044946">
    <property type="entry name" value="Restrct_endonuc_typeI_TRD_sf"/>
</dbReference>
<dbReference type="Proteomes" id="UP000273675">
    <property type="component" value="Unassembled WGS sequence"/>
</dbReference>
<dbReference type="GO" id="GO:0009307">
    <property type="term" value="P:DNA restriction-modification system"/>
    <property type="evidence" value="ECO:0007669"/>
    <property type="project" value="UniProtKB-KW"/>
</dbReference>
<dbReference type="RefSeq" id="WP_121212570.1">
    <property type="nucleotide sequence ID" value="NZ_RBIM01000010.1"/>
</dbReference>
<sequence>MSEVTVANWTPTPIGEVIAGLYDGPHATPKPCDAGPIFLGIKNVSEDGFLDLNNVRHISEDEFPRWTKRVLPRAGDIVFTYEATLNRYAVIPEGFRGCLGRRMALIRPDETKAHGKYLYYAFFGPRWRATIGANILSGSTVDRIPLTNFPSFEIDLPPLPIQKRIAAILSAYDDLIEVNTRRIAILEEMTRRTYEEWFVRYRFPGGDGTRPYGWSHGKLGDVLSLRYGKALKATDRNGGPVPVYGSSGVVGSHDTALVTGPGLVVGRKGNVGSVFLSTTDFYPIDTAYFVETEKPLLYVHQLLRTYSFESNDAAVPGLNREYALTRDAVVAPDAIMGAYSAAVAPLYELAQTLNLQNTNLRAQRDLLLPRLVSGKLDVSEIDLPQKDLAHA</sequence>
<keyword evidence="3" id="KW-0238">DNA-binding</keyword>
<proteinExistence type="inferred from homology"/>
<dbReference type="PANTHER" id="PTHR30408">
    <property type="entry name" value="TYPE-1 RESTRICTION ENZYME ECOKI SPECIFICITY PROTEIN"/>
    <property type="match status" value="1"/>
</dbReference>
<dbReference type="Gene3D" id="3.90.220.20">
    <property type="entry name" value="DNA methylase specificity domains"/>
    <property type="match status" value="2"/>
</dbReference>
<dbReference type="CDD" id="cd17267">
    <property type="entry name" value="RMtype1_S_EcoAO83I-TRD1-CR1_like"/>
    <property type="match status" value="1"/>
</dbReference>
<dbReference type="SUPFAM" id="SSF116734">
    <property type="entry name" value="DNA methylase specificity domain"/>
    <property type="match status" value="2"/>
</dbReference>
<evidence type="ECO:0000256" key="1">
    <source>
        <dbReference type="ARBA" id="ARBA00010923"/>
    </source>
</evidence>
<dbReference type="GO" id="GO:0003677">
    <property type="term" value="F:DNA binding"/>
    <property type="evidence" value="ECO:0007669"/>
    <property type="project" value="UniProtKB-KW"/>
</dbReference>
<dbReference type="EMBL" id="RBIM01000010">
    <property type="protein sequence ID" value="RKQ89520.1"/>
    <property type="molecule type" value="Genomic_DNA"/>
</dbReference>
<feature type="domain" description="Type I restriction modification DNA specificity" evidence="4">
    <location>
        <begin position="53"/>
        <end position="187"/>
    </location>
</feature>
<comment type="similarity">
    <text evidence="1">Belongs to the type-I restriction system S methylase family.</text>
</comment>
<evidence type="ECO:0000313" key="6">
    <source>
        <dbReference type="Proteomes" id="UP000273675"/>
    </source>
</evidence>
<dbReference type="OrthoDB" id="164285at2"/>
<evidence type="ECO:0000256" key="2">
    <source>
        <dbReference type="ARBA" id="ARBA00022747"/>
    </source>
</evidence>
<dbReference type="PANTHER" id="PTHR30408:SF13">
    <property type="entry name" value="TYPE I RESTRICTION ENZYME HINDI SPECIFICITY SUBUNIT"/>
    <property type="match status" value="1"/>
</dbReference>
<reference evidence="5 6" key="1">
    <citation type="submission" date="2018-10" db="EMBL/GenBank/DDBJ databases">
        <title>Genomic Encyclopedia of Type Strains, Phase IV (KMG-IV): sequencing the most valuable type-strain genomes for metagenomic binning, comparative biology and taxonomic classification.</title>
        <authorList>
            <person name="Goeker M."/>
        </authorList>
    </citation>
    <scope>NUCLEOTIDE SEQUENCE [LARGE SCALE GENOMIC DNA]</scope>
    <source>
        <strain evidence="5 6">DSM 4734</strain>
    </source>
</reference>
<comment type="caution">
    <text evidence="5">The sequence shown here is derived from an EMBL/GenBank/DDBJ whole genome shotgun (WGS) entry which is preliminary data.</text>
</comment>
<dbReference type="Pfam" id="PF01420">
    <property type="entry name" value="Methylase_S"/>
    <property type="match status" value="1"/>
</dbReference>
<evidence type="ECO:0000259" key="4">
    <source>
        <dbReference type="Pfam" id="PF01420"/>
    </source>
</evidence>
<evidence type="ECO:0000256" key="3">
    <source>
        <dbReference type="ARBA" id="ARBA00023125"/>
    </source>
</evidence>
<name>A0A495CY72_9PROT</name>
<evidence type="ECO:0000313" key="5">
    <source>
        <dbReference type="EMBL" id="RKQ89520.1"/>
    </source>
</evidence>
<dbReference type="InterPro" id="IPR052021">
    <property type="entry name" value="Type-I_RS_S_subunit"/>
</dbReference>
<dbReference type="AlphaFoldDB" id="A0A495CY72"/>
<dbReference type="CDD" id="cd17246">
    <property type="entry name" value="RMtype1_S_SonII-TRD2-CR2_like"/>
    <property type="match status" value="1"/>
</dbReference>
<organism evidence="5 6">
    <name type="scientific">Maricaulis maris</name>
    <dbReference type="NCBI Taxonomy" id="74318"/>
    <lineage>
        <taxon>Bacteria</taxon>
        <taxon>Pseudomonadati</taxon>
        <taxon>Pseudomonadota</taxon>
        <taxon>Alphaproteobacteria</taxon>
        <taxon>Maricaulales</taxon>
        <taxon>Maricaulaceae</taxon>
        <taxon>Maricaulis</taxon>
    </lineage>
</organism>
<dbReference type="InterPro" id="IPR000055">
    <property type="entry name" value="Restrct_endonuc_typeI_TRD"/>
</dbReference>
<protein>
    <submittedName>
        <fullName evidence="5">Type I restriction enzyme S subunit</fullName>
    </submittedName>
</protein>